<dbReference type="AlphaFoldDB" id="A0A2P2NCI8"/>
<sequence length="36" mass="4226">MTVHSSVSYLQTCFVQPDIKVRKSLVCYKHQRLSDQ</sequence>
<name>A0A2P2NCI8_RHIMU</name>
<proteinExistence type="predicted"/>
<protein>
    <submittedName>
        <fullName evidence="1">Uncharacterized protein</fullName>
    </submittedName>
</protein>
<evidence type="ECO:0000313" key="1">
    <source>
        <dbReference type="EMBL" id="MBX40199.1"/>
    </source>
</evidence>
<dbReference type="EMBL" id="GGEC01059715">
    <property type="protein sequence ID" value="MBX40199.1"/>
    <property type="molecule type" value="Transcribed_RNA"/>
</dbReference>
<reference evidence="1" key="1">
    <citation type="submission" date="2018-02" db="EMBL/GenBank/DDBJ databases">
        <title>Rhizophora mucronata_Transcriptome.</title>
        <authorList>
            <person name="Meera S.P."/>
            <person name="Sreeshan A."/>
            <person name="Augustine A."/>
        </authorList>
    </citation>
    <scope>NUCLEOTIDE SEQUENCE</scope>
    <source>
        <tissue evidence="1">Leaf</tissue>
    </source>
</reference>
<accession>A0A2P2NCI8</accession>
<organism evidence="1">
    <name type="scientific">Rhizophora mucronata</name>
    <name type="common">Asiatic mangrove</name>
    <dbReference type="NCBI Taxonomy" id="61149"/>
    <lineage>
        <taxon>Eukaryota</taxon>
        <taxon>Viridiplantae</taxon>
        <taxon>Streptophyta</taxon>
        <taxon>Embryophyta</taxon>
        <taxon>Tracheophyta</taxon>
        <taxon>Spermatophyta</taxon>
        <taxon>Magnoliopsida</taxon>
        <taxon>eudicotyledons</taxon>
        <taxon>Gunneridae</taxon>
        <taxon>Pentapetalae</taxon>
        <taxon>rosids</taxon>
        <taxon>fabids</taxon>
        <taxon>Malpighiales</taxon>
        <taxon>Rhizophoraceae</taxon>
        <taxon>Rhizophora</taxon>
    </lineage>
</organism>